<gene>
    <name evidence="6" type="primary">rcsB_2</name>
    <name evidence="6" type="ORF">NCTC8684_02095</name>
</gene>
<dbReference type="RefSeq" id="WP_076225995.1">
    <property type="nucleotide sequence ID" value="NZ_CP024028.1"/>
</dbReference>
<dbReference type="SMART" id="SM00448">
    <property type="entry name" value="REC"/>
    <property type="match status" value="1"/>
</dbReference>
<dbReference type="CDD" id="cd06170">
    <property type="entry name" value="LuxR_C_like"/>
    <property type="match status" value="1"/>
</dbReference>
<dbReference type="InterPro" id="IPR051015">
    <property type="entry name" value="EvgA-like"/>
</dbReference>
<dbReference type="PROSITE" id="PS50110">
    <property type="entry name" value="RESPONSE_REGULATORY"/>
    <property type="match status" value="1"/>
</dbReference>
<evidence type="ECO:0000256" key="1">
    <source>
        <dbReference type="ARBA" id="ARBA00022553"/>
    </source>
</evidence>
<dbReference type="PROSITE" id="PS50043">
    <property type="entry name" value="HTH_LUXR_2"/>
    <property type="match status" value="1"/>
</dbReference>
<dbReference type="PANTHER" id="PTHR45566">
    <property type="entry name" value="HTH-TYPE TRANSCRIPTIONAL REGULATOR YHJB-RELATED"/>
    <property type="match status" value="1"/>
</dbReference>
<dbReference type="SUPFAM" id="SSF46894">
    <property type="entry name" value="C-terminal effector domain of the bipartite response regulators"/>
    <property type="match status" value="1"/>
</dbReference>
<evidence type="ECO:0000259" key="4">
    <source>
        <dbReference type="PROSITE" id="PS50043"/>
    </source>
</evidence>
<evidence type="ECO:0000256" key="3">
    <source>
        <dbReference type="PROSITE-ProRule" id="PRU00169"/>
    </source>
</evidence>
<accession>A0AAX2M8Z7</accession>
<proteinExistence type="predicted"/>
<feature type="modified residue" description="4-aspartylphosphate" evidence="3">
    <location>
        <position position="68"/>
    </location>
</feature>
<dbReference type="Pfam" id="PF00196">
    <property type="entry name" value="GerE"/>
    <property type="match status" value="1"/>
</dbReference>
<protein>
    <submittedName>
        <fullName evidence="6">Capsular synthesis regulator component B</fullName>
    </submittedName>
</protein>
<dbReference type="PANTHER" id="PTHR45566:SF1">
    <property type="entry name" value="HTH-TYPE TRANSCRIPTIONAL REGULATOR YHJB-RELATED"/>
    <property type="match status" value="1"/>
</dbReference>
<dbReference type="InterPro" id="IPR001789">
    <property type="entry name" value="Sig_transdc_resp-reg_receiver"/>
</dbReference>
<dbReference type="InterPro" id="IPR036388">
    <property type="entry name" value="WH-like_DNA-bd_sf"/>
</dbReference>
<dbReference type="GO" id="GO:0000160">
    <property type="term" value="P:phosphorelay signal transduction system"/>
    <property type="evidence" value="ECO:0007669"/>
    <property type="project" value="InterPro"/>
</dbReference>
<sequence>MAASKSLVFKNGRRIKVGLVDDHPIILLGLEQFLSQQMDIELVFSVSTIQEYLIRVKDSAPCDVLVIDFSMPDEAKDGFAWLRVAQETARDAKIILFTSQLYLTKICQGKNVGVCEIIYKGDSQLALLESIRTAADIEGRVKPEMEACDKEANRLTKKEWEVLLWIAEGMSVSEIASKKQRSIKTISTQKRSVMKKLGIKNDFGLMSYLELEGIAKIKREPK</sequence>
<evidence type="ECO:0000313" key="6">
    <source>
        <dbReference type="EMBL" id="SUX33007.1"/>
    </source>
</evidence>
<feature type="domain" description="HTH luxR-type" evidence="4">
    <location>
        <begin position="148"/>
        <end position="213"/>
    </location>
</feature>
<dbReference type="EMBL" id="UIGR01000001">
    <property type="protein sequence ID" value="SUX33007.1"/>
    <property type="molecule type" value="Genomic_DNA"/>
</dbReference>
<evidence type="ECO:0000313" key="7">
    <source>
        <dbReference type="Proteomes" id="UP000254029"/>
    </source>
</evidence>
<name>A0AAX2M8Z7_CHRVL</name>
<dbReference type="GO" id="GO:0003677">
    <property type="term" value="F:DNA binding"/>
    <property type="evidence" value="ECO:0007669"/>
    <property type="project" value="UniProtKB-KW"/>
</dbReference>
<dbReference type="SUPFAM" id="SSF52172">
    <property type="entry name" value="CheY-like"/>
    <property type="match status" value="1"/>
</dbReference>
<keyword evidence="2" id="KW-0238">DNA-binding</keyword>
<organism evidence="6 7">
    <name type="scientific">Chromobacterium violaceum</name>
    <dbReference type="NCBI Taxonomy" id="536"/>
    <lineage>
        <taxon>Bacteria</taxon>
        <taxon>Pseudomonadati</taxon>
        <taxon>Pseudomonadota</taxon>
        <taxon>Betaproteobacteria</taxon>
        <taxon>Neisseriales</taxon>
        <taxon>Chromobacteriaceae</taxon>
        <taxon>Chromobacterium</taxon>
    </lineage>
</organism>
<dbReference type="AlphaFoldDB" id="A0AAX2M8Z7"/>
<dbReference type="InterPro" id="IPR016032">
    <property type="entry name" value="Sig_transdc_resp-reg_C-effctor"/>
</dbReference>
<reference evidence="6 7" key="1">
    <citation type="submission" date="2018-06" db="EMBL/GenBank/DDBJ databases">
        <authorList>
            <consortium name="Pathogen Informatics"/>
            <person name="Doyle S."/>
        </authorList>
    </citation>
    <scope>NUCLEOTIDE SEQUENCE [LARGE SCALE GENOMIC DNA]</scope>
    <source>
        <strain evidence="6 7">NCTC8684</strain>
    </source>
</reference>
<dbReference type="Gene3D" id="3.40.50.2300">
    <property type="match status" value="1"/>
</dbReference>
<dbReference type="InterPro" id="IPR058245">
    <property type="entry name" value="NreC/VraR/RcsB-like_REC"/>
</dbReference>
<evidence type="ECO:0000256" key="2">
    <source>
        <dbReference type="ARBA" id="ARBA00023125"/>
    </source>
</evidence>
<dbReference type="GO" id="GO:0006355">
    <property type="term" value="P:regulation of DNA-templated transcription"/>
    <property type="evidence" value="ECO:0007669"/>
    <property type="project" value="InterPro"/>
</dbReference>
<keyword evidence="1 3" id="KW-0597">Phosphoprotein</keyword>
<dbReference type="InterPro" id="IPR000792">
    <property type="entry name" value="Tscrpt_reg_LuxR_C"/>
</dbReference>
<dbReference type="Gene3D" id="1.10.10.10">
    <property type="entry name" value="Winged helix-like DNA-binding domain superfamily/Winged helix DNA-binding domain"/>
    <property type="match status" value="1"/>
</dbReference>
<dbReference type="Proteomes" id="UP000254029">
    <property type="component" value="Unassembled WGS sequence"/>
</dbReference>
<dbReference type="CDD" id="cd17535">
    <property type="entry name" value="REC_NarL-like"/>
    <property type="match status" value="1"/>
</dbReference>
<feature type="domain" description="Response regulatory" evidence="5">
    <location>
        <begin position="16"/>
        <end position="135"/>
    </location>
</feature>
<dbReference type="InterPro" id="IPR011006">
    <property type="entry name" value="CheY-like_superfamily"/>
</dbReference>
<dbReference type="SMART" id="SM00421">
    <property type="entry name" value="HTH_LUXR"/>
    <property type="match status" value="1"/>
</dbReference>
<evidence type="ECO:0000259" key="5">
    <source>
        <dbReference type="PROSITE" id="PS50110"/>
    </source>
</evidence>
<comment type="caution">
    <text evidence="6">The sequence shown here is derived from an EMBL/GenBank/DDBJ whole genome shotgun (WGS) entry which is preliminary data.</text>
</comment>
<dbReference type="Pfam" id="PF00072">
    <property type="entry name" value="Response_reg"/>
    <property type="match status" value="1"/>
</dbReference>
<dbReference type="PRINTS" id="PR00038">
    <property type="entry name" value="HTHLUXR"/>
</dbReference>